<evidence type="ECO:0000313" key="1">
    <source>
        <dbReference type="EMBL" id="RAP74807.1"/>
    </source>
</evidence>
<sequence>MQTANEEAIAANEGKGASERRFGTMMPCPASIIYFSVGISFLEGHYQWSVELRIWNPAPCLQHEKKSPTA</sequence>
<dbReference type="Proteomes" id="UP000249260">
    <property type="component" value="Unassembled WGS sequence"/>
</dbReference>
<dbReference type="EMBL" id="QLUW01000004">
    <property type="protein sequence ID" value="RAP74807.1"/>
    <property type="molecule type" value="Genomic_DNA"/>
</dbReference>
<comment type="caution">
    <text evidence="1">The sequence shown here is derived from an EMBL/GenBank/DDBJ whole genome shotgun (WGS) entry which is preliminary data.</text>
</comment>
<organism evidence="1 2">
    <name type="scientific">Paenibacillus montanisoli</name>
    <dbReference type="NCBI Taxonomy" id="2081970"/>
    <lineage>
        <taxon>Bacteria</taxon>
        <taxon>Bacillati</taxon>
        <taxon>Bacillota</taxon>
        <taxon>Bacilli</taxon>
        <taxon>Bacillales</taxon>
        <taxon>Paenibacillaceae</taxon>
        <taxon>Paenibacillus</taxon>
    </lineage>
</organism>
<evidence type="ECO:0000313" key="2">
    <source>
        <dbReference type="Proteomes" id="UP000249260"/>
    </source>
</evidence>
<dbReference type="AlphaFoldDB" id="A0A328TWC7"/>
<keyword evidence="2" id="KW-1185">Reference proteome</keyword>
<protein>
    <submittedName>
        <fullName evidence="1">Uncharacterized protein</fullName>
    </submittedName>
</protein>
<reference evidence="1 2" key="1">
    <citation type="submission" date="2018-06" db="EMBL/GenBank/DDBJ databases">
        <title>Paenibacillus montanisoli sp. nov., isolated from mountain area soil.</title>
        <authorList>
            <person name="Wu M."/>
        </authorList>
    </citation>
    <scope>NUCLEOTIDE SEQUENCE [LARGE SCALE GENOMIC DNA]</scope>
    <source>
        <strain evidence="1 2">RA17</strain>
    </source>
</reference>
<accession>A0A328TWC7</accession>
<proteinExistence type="predicted"/>
<name>A0A328TWC7_9BACL</name>
<gene>
    <name evidence="1" type="ORF">DL346_22480</name>
</gene>